<name>A0A0S4WJ48_RALSL</name>
<dbReference type="AlphaFoldDB" id="A0A0S4WJ48"/>
<reference evidence="1" key="1">
    <citation type="submission" date="2015-10" db="EMBL/GenBank/DDBJ databases">
        <authorList>
            <person name="Gilbert D.G."/>
        </authorList>
    </citation>
    <scope>NUCLEOTIDE SEQUENCE</scope>
    <source>
        <strain evidence="1">Phyl III-seqv23</strain>
    </source>
</reference>
<protein>
    <submittedName>
        <fullName evidence="1">Conserved hypothethical protein</fullName>
    </submittedName>
</protein>
<evidence type="ECO:0000313" key="1">
    <source>
        <dbReference type="EMBL" id="CUV46854.1"/>
    </source>
</evidence>
<dbReference type="EMBL" id="LN899827">
    <property type="protein sequence ID" value="CUV46854.1"/>
    <property type="molecule type" value="Genomic_DNA"/>
</dbReference>
<organism evidence="1">
    <name type="scientific">Ralstonia solanacearum</name>
    <name type="common">Pseudomonas solanacearum</name>
    <dbReference type="NCBI Taxonomy" id="305"/>
    <lineage>
        <taxon>Bacteria</taxon>
        <taxon>Pseudomonadati</taxon>
        <taxon>Pseudomonadota</taxon>
        <taxon>Betaproteobacteria</taxon>
        <taxon>Burkholderiales</taxon>
        <taxon>Burkholderiaceae</taxon>
        <taxon>Ralstonia</taxon>
        <taxon>Ralstonia solanacearum species complex</taxon>
    </lineage>
</organism>
<proteinExistence type="predicted"/>
<gene>
    <name evidence="1" type="ORF">TO10_v1_700031</name>
</gene>
<accession>A0A0S4WJ48</accession>
<sequence>MNLVALQHAMQLPPAHFAEAPLDTYRQLIAQVAQLQAFVKTVRAFADQVSELRYADLARTAILASGRDHGTVRIDDHGQTVKCDLTRIVDWDQAKLKQLSRNIAAAGDDPEQYMVVTFSVPELWYKSWPDTLREQFEGARSVRPGKPSFKLEKPQVVLAGQEAWQ</sequence>